<name>A0A1I7IYY1_9BACL</name>
<evidence type="ECO:0000256" key="1">
    <source>
        <dbReference type="SAM" id="MobiDB-lite"/>
    </source>
</evidence>
<protein>
    <recommendedName>
        <fullName evidence="4">Transposase</fullName>
    </recommendedName>
</protein>
<sequence length="106" mass="12208">METEDFCRAHHSKLHRIGTTLKPVVNQDKRTRRGGPRKDEPAPSVVTRCGIQIGIEPPSKDVLLTWREQDATFVVITNIRDDQRLADEAVLRLYKEQAEVEGRFRN</sequence>
<evidence type="ECO:0000313" key="3">
    <source>
        <dbReference type="Proteomes" id="UP000183508"/>
    </source>
</evidence>
<keyword evidence="3" id="KW-1185">Reference proteome</keyword>
<evidence type="ECO:0008006" key="4">
    <source>
        <dbReference type="Google" id="ProtNLM"/>
    </source>
</evidence>
<dbReference type="AlphaFoldDB" id="A0A1I7IYY1"/>
<dbReference type="Proteomes" id="UP000183508">
    <property type="component" value="Unassembled WGS sequence"/>
</dbReference>
<reference evidence="3" key="1">
    <citation type="submission" date="2016-10" db="EMBL/GenBank/DDBJ databases">
        <authorList>
            <person name="Varghese N."/>
        </authorList>
    </citation>
    <scope>NUCLEOTIDE SEQUENCE [LARGE SCALE GENOMIC DNA]</scope>
    <source>
        <strain evidence="3">DSM 17980</strain>
    </source>
</reference>
<accession>A0A1I7IYY1</accession>
<feature type="region of interest" description="Disordered" evidence="1">
    <location>
        <begin position="18"/>
        <end position="44"/>
    </location>
</feature>
<organism evidence="2 3">
    <name type="scientific">Alicyclobacillus macrosporangiidus</name>
    <dbReference type="NCBI Taxonomy" id="392015"/>
    <lineage>
        <taxon>Bacteria</taxon>
        <taxon>Bacillati</taxon>
        <taxon>Bacillota</taxon>
        <taxon>Bacilli</taxon>
        <taxon>Bacillales</taxon>
        <taxon>Alicyclobacillaceae</taxon>
        <taxon>Alicyclobacillus</taxon>
    </lineage>
</organism>
<dbReference type="EMBL" id="FPBV01000008">
    <property type="protein sequence ID" value="SFU78128.1"/>
    <property type="molecule type" value="Genomic_DNA"/>
</dbReference>
<evidence type="ECO:0000313" key="2">
    <source>
        <dbReference type="EMBL" id="SFU78128.1"/>
    </source>
</evidence>
<proteinExistence type="predicted"/>
<gene>
    <name evidence="2" type="ORF">SAMN05421543_1083</name>
</gene>